<reference evidence="2 3" key="1">
    <citation type="submission" date="2019-08" db="EMBL/GenBank/DDBJ databases">
        <title>In-depth cultivation of the pig gut microbiome towards novel bacterial diversity and tailored functional studies.</title>
        <authorList>
            <person name="Wylensek D."/>
            <person name="Hitch T.C.A."/>
            <person name="Clavel T."/>
        </authorList>
    </citation>
    <scope>NUCLEOTIDE SEQUENCE [LARGE SCALE GENOMIC DNA]</scope>
    <source>
        <strain evidence="2 3">WCA3-601-WT-6J</strain>
    </source>
</reference>
<keyword evidence="1" id="KW-0472">Membrane</keyword>
<comment type="caution">
    <text evidence="2">The sequence shown here is derived from an EMBL/GenBank/DDBJ whole genome shotgun (WGS) entry which is preliminary data.</text>
</comment>
<evidence type="ECO:0000313" key="3">
    <source>
        <dbReference type="Proteomes" id="UP000431913"/>
    </source>
</evidence>
<dbReference type="RefSeq" id="WP_154521466.1">
    <property type="nucleotide sequence ID" value="NZ_VUNJ01000002.1"/>
</dbReference>
<keyword evidence="1" id="KW-1133">Transmembrane helix</keyword>
<feature type="transmembrane region" description="Helical" evidence="1">
    <location>
        <begin position="46"/>
        <end position="65"/>
    </location>
</feature>
<protein>
    <submittedName>
        <fullName evidence="2">DUF4179 domain-containing protein</fullName>
    </submittedName>
</protein>
<dbReference type="Proteomes" id="UP000431913">
    <property type="component" value="Unassembled WGS sequence"/>
</dbReference>
<sequence length="455" mass="49144">MPTENNPMKSAIDRRLSALCVPDDMAQRIQAAAQKKRPRVIRFRRPLAVAAVFCLILACSMGVLATTVPSVQNLFAIVGTQISSMLQPIERSCTDNGIETTVVAAMNDNDMVDIYVAVKDLEGSRINERTNLADVQLSGIAMTPMVQMVQFDEKTATATFRIEGVCGEDLNGKKITLSIGAVLLGRTEWSDQNTGISVSDIETVFPSPAFQPITGNATRTTVGFSDSGAPFNGDQALVPAESDGSLDSMFPWGGLTSGGVADNALHLQLKYSAVGKYAQFTQVFLMTGKPEKGEKLPIHSIDFGKCETRGGSQYYEYTEYILPLPQGADPEKLTVAYSGISYEDAVPGKWETTFRLESVSRQRVAHVELNIGGWHVTQVELSPMGVSVTVDDNGSSDPLPEILAYDKSGAPIPVNGSSSSWNGTERICKNQFTSPLPLEQISRVTIGGVEIDFKN</sequence>
<evidence type="ECO:0000313" key="2">
    <source>
        <dbReference type="EMBL" id="MST90900.1"/>
    </source>
</evidence>
<dbReference type="AlphaFoldDB" id="A0A6I2U6K6"/>
<gene>
    <name evidence="2" type="ORF">FYJ76_02940</name>
</gene>
<accession>A0A6I2U6K6</accession>
<organism evidence="2 3">
    <name type="scientific">Ruthenibacterium lactatiformans</name>
    <dbReference type="NCBI Taxonomy" id="1550024"/>
    <lineage>
        <taxon>Bacteria</taxon>
        <taxon>Bacillati</taxon>
        <taxon>Bacillota</taxon>
        <taxon>Clostridia</taxon>
        <taxon>Eubacteriales</taxon>
        <taxon>Oscillospiraceae</taxon>
        <taxon>Ruthenibacterium</taxon>
    </lineage>
</organism>
<proteinExistence type="predicted"/>
<dbReference type="EMBL" id="VUNJ01000002">
    <property type="protein sequence ID" value="MST90900.1"/>
    <property type="molecule type" value="Genomic_DNA"/>
</dbReference>
<evidence type="ECO:0000256" key="1">
    <source>
        <dbReference type="SAM" id="Phobius"/>
    </source>
</evidence>
<keyword evidence="1" id="KW-0812">Transmembrane</keyword>
<name>A0A6I2U6K6_9FIRM</name>